<evidence type="ECO:0000259" key="2">
    <source>
        <dbReference type="Pfam" id="PF00441"/>
    </source>
</evidence>
<accession>A0AAU7M039</accession>
<dbReference type="GO" id="GO:0016627">
    <property type="term" value="F:oxidoreductase activity, acting on the CH-CH group of donors"/>
    <property type="evidence" value="ECO:0007669"/>
    <property type="project" value="InterPro"/>
</dbReference>
<dbReference type="EC" id="1.-.-.-" evidence="3"/>
<gene>
    <name evidence="3" type="ORF">ABLV49_25035</name>
</gene>
<dbReference type="InterPro" id="IPR009075">
    <property type="entry name" value="AcylCo_DH/oxidase_C"/>
</dbReference>
<dbReference type="Gene3D" id="1.20.140.10">
    <property type="entry name" value="Butyryl-CoA Dehydrogenase, subunit A, domain 3"/>
    <property type="match status" value="1"/>
</dbReference>
<dbReference type="SUPFAM" id="SSF47203">
    <property type="entry name" value="Acyl-CoA dehydrogenase C-terminal domain-like"/>
    <property type="match status" value="1"/>
</dbReference>
<dbReference type="Pfam" id="PF00441">
    <property type="entry name" value="Acyl-CoA_dh_1"/>
    <property type="match status" value="1"/>
</dbReference>
<sequence length="163" mass="18114">MFVQIYMKPEARKLAHKTLEEMRVMAVKRISEGEHPTAVAVSLGRRCLNRRDSHFFSRLGAAALKQIRQNCMDTGYTRDAVGQASGPKTNMAKDSAGEVAFQEADRAVQTHGCVGYASESPVERNFGEARPSRIASIPEYLMSATFVEHVLGLLRSYGRCYGR</sequence>
<evidence type="ECO:0000313" key="3">
    <source>
        <dbReference type="EMBL" id="XBP73224.1"/>
    </source>
</evidence>
<keyword evidence="3" id="KW-0560">Oxidoreductase</keyword>
<dbReference type="AlphaFoldDB" id="A0AAU7M039"/>
<name>A0AAU7M039_9BURK</name>
<keyword evidence="1" id="KW-0285">Flavoprotein</keyword>
<protein>
    <submittedName>
        <fullName evidence="3">Acyl-CoA dehydrogenase family protein</fullName>
        <ecNumber evidence="3">1.-.-.-</ecNumber>
    </submittedName>
</protein>
<dbReference type="EMBL" id="CP157679">
    <property type="protein sequence ID" value="XBP73224.1"/>
    <property type="molecule type" value="Genomic_DNA"/>
</dbReference>
<evidence type="ECO:0000256" key="1">
    <source>
        <dbReference type="ARBA" id="ARBA00022630"/>
    </source>
</evidence>
<dbReference type="InterPro" id="IPR036250">
    <property type="entry name" value="AcylCo_DH-like_C"/>
</dbReference>
<reference evidence="3" key="1">
    <citation type="submission" date="2024-05" db="EMBL/GenBank/DDBJ databases">
        <authorList>
            <person name="Bunk B."/>
            <person name="Swiderski J."/>
            <person name="Sproer C."/>
            <person name="Thiel V."/>
        </authorList>
    </citation>
    <scope>NUCLEOTIDE SEQUENCE</scope>
    <source>
        <strain evidence="3">DSM 17735</strain>
        <plasmid evidence="3">p4</plasmid>
    </source>
</reference>
<keyword evidence="3" id="KW-0614">Plasmid</keyword>
<organism evidence="3">
    <name type="scientific">Polaromonas hydrogenivorans</name>
    <dbReference type="NCBI Taxonomy" id="335476"/>
    <lineage>
        <taxon>Bacteria</taxon>
        <taxon>Pseudomonadati</taxon>
        <taxon>Pseudomonadota</taxon>
        <taxon>Betaproteobacteria</taxon>
        <taxon>Burkholderiales</taxon>
        <taxon>Comamonadaceae</taxon>
        <taxon>Polaromonas</taxon>
    </lineage>
</organism>
<geneLocation type="plasmid" evidence="3">
    <name>p4</name>
</geneLocation>
<feature type="domain" description="Acyl-CoA dehydrogenase/oxidase C-terminal" evidence="2">
    <location>
        <begin position="62"/>
        <end position="135"/>
    </location>
</feature>
<proteinExistence type="predicted"/>
<dbReference type="RefSeq" id="WP_349283278.1">
    <property type="nucleotide sequence ID" value="NZ_CBCSCU010000015.1"/>
</dbReference>